<dbReference type="EMBL" id="BGZK01000220">
    <property type="protein sequence ID" value="GBP29446.1"/>
    <property type="molecule type" value="Genomic_DNA"/>
</dbReference>
<protein>
    <recommendedName>
        <fullName evidence="3">RNA-directed DNA polymerase from mobile element jockey</fullName>
    </recommendedName>
</protein>
<dbReference type="OrthoDB" id="415822at2759"/>
<comment type="caution">
    <text evidence="1">The sequence shown here is derived from an EMBL/GenBank/DDBJ whole genome shotgun (WGS) entry which is preliminary data.</text>
</comment>
<gene>
    <name evidence="1" type="ORF">EVAR_22058_1</name>
</gene>
<dbReference type="AlphaFoldDB" id="A0A4C1UTY5"/>
<proteinExistence type="predicted"/>
<sequence length="156" mass="17914">MVTYRLKIQSTPSLTCPHLLEMIVMTLFLQQPDFYYLPEQHEKEEISQVTETQLKKAYNTVENKKVPCLEGIPNVSLSAAIKEAPSLFLAVFNRYLKEGFHTFLMKWKEQNLLLLSKGKKLPDDSLSYRPPCMLGIADEILKHIVHQIIVAAIDLL</sequence>
<keyword evidence="2" id="KW-1185">Reference proteome</keyword>
<evidence type="ECO:0008006" key="3">
    <source>
        <dbReference type="Google" id="ProtNLM"/>
    </source>
</evidence>
<name>A0A4C1UTY5_EUMVA</name>
<accession>A0A4C1UTY5</accession>
<dbReference type="Proteomes" id="UP000299102">
    <property type="component" value="Unassembled WGS sequence"/>
</dbReference>
<evidence type="ECO:0000313" key="2">
    <source>
        <dbReference type="Proteomes" id="UP000299102"/>
    </source>
</evidence>
<reference evidence="1 2" key="1">
    <citation type="journal article" date="2019" name="Commun. Biol.">
        <title>The bagworm genome reveals a unique fibroin gene that provides high tensile strength.</title>
        <authorList>
            <person name="Kono N."/>
            <person name="Nakamura H."/>
            <person name="Ohtoshi R."/>
            <person name="Tomita M."/>
            <person name="Numata K."/>
            <person name="Arakawa K."/>
        </authorList>
    </citation>
    <scope>NUCLEOTIDE SEQUENCE [LARGE SCALE GENOMIC DNA]</scope>
</reference>
<evidence type="ECO:0000313" key="1">
    <source>
        <dbReference type="EMBL" id="GBP29446.1"/>
    </source>
</evidence>
<organism evidence="1 2">
    <name type="scientific">Eumeta variegata</name>
    <name type="common">Bagworm moth</name>
    <name type="synonym">Eumeta japonica</name>
    <dbReference type="NCBI Taxonomy" id="151549"/>
    <lineage>
        <taxon>Eukaryota</taxon>
        <taxon>Metazoa</taxon>
        <taxon>Ecdysozoa</taxon>
        <taxon>Arthropoda</taxon>
        <taxon>Hexapoda</taxon>
        <taxon>Insecta</taxon>
        <taxon>Pterygota</taxon>
        <taxon>Neoptera</taxon>
        <taxon>Endopterygota</taxon>
        <taxon>Lepidoptera</taxon>
        <taxon>Glossata</taxon>
        <taxon>Ditrysia</taxon>
        <taxon>Tineoidea</taxon>
        <taxon>Psychidae</taxon>
        <taxon>Oiketicinae</taxon>
        <taxon>Eumeta</taxon>
    </lineage>
</organism>